<name>A0A835SDK9_VANPL</name>
<dbReference type="AlphaFoldDB" id="A0A835SDK9"/>
<sequence length="88" mass="10096">MKDAPLNFGLLIKVLLKVVEMTILILLLQVLTHLLDEHHSIMYDLIKDYVLMVENSQGTMNCLKYCSARGKNLRYSRFLPGRTLITSS</sequence>
<evidence type="ECO:0000313" key="2">
    <source>
        <dbReference type="Proteomes" id="UP000639772"/>
    </source>
</evidence>
<dbReference type="EMBL" id="JADCNM010000001">
    <property type="protein sequence ID" value="KAG0501798.1"/>
    <property type="molecule type" value="Genomic_DNA"/>
</dbReference>
<evidence type="ECO:0000313" key="1">
    <source>
        <dbReference type="EMBL" id="KAG0501798.1"/>
    </source>
</evidence>
<accession>A0A835SDK9</accession>
<protein>
    <submittedName>
        <fullName evidence="1">Uncharacterized protein</fullName>
    </submittedName>
</protein>
<reference evidence="1 2" key="1">
    <citation type="journal article" date="2020" name="Nat. Food">
        <title>A phased Vanilla planifolia genome enables genetic improvement of flavour and production.</title>
        <authorList>
            <person name="Hasing T."/>
            <person name="Tang H."/>
            <person name="Brym M."/>
            <person name="Khazi F."/>
            <person name="Huang T."/>
            <person name="Chambers A.H."/>
        </authorList>
    </citation>
    <scope>NUCLEOTIDE SEQUENCE [LARGE SCALE GENOMIC DNA]</scope>
    <source>
        <tissue evidence="1">Leaf</tissue>
    </source>
</reference>
<organism evidence="1 2">
    <name type="scientific">Vanilla planifolia</name>
    <name type="common">Vanilla</name>
    <dbReference type="NCBI Taxonomy" id="51239"/>
    <lineage>
        <taxon>Eukaryota</taxon>
        <taxon>Viridiplantae</taxon>
        <taxon>Streptophyta</taxon>
        <taxon>Embryophyta</taxon>
        <taxon>Tracheophyta</taxon>
        <taxon>Spermatophyta</taxon>
        <taxon>Magnoliopsida</taxon>
        <taxon>Liliopsida</taxon>
        <taxon>Asparagales</taxon>
        <taxon>Orchidaceae</taxon>
        <taxon>Vanilloideae</taxon>
        <taxon>Vanilleae</taxon>
        <taxon>Vanilla</taxon>
    </lineage>
</organism>
<proteinExistence type="predicted"/>
<gene>
    <name evidence="1" type="ORF">HPP92_001870</name>
</gene>
<comment type="caution">
    <text evidence="1">The sequence shown here is derived from an EMBL/GenBank/DDBJ whole genome shotgun (WGS) entry which is preliminary data.</text>
</comment>
<dbReference type="Proteomes" id="UP000639772">
    <property type="component" value="Chromosome 1"/>
</dbReference>